<evidence type="ECO:0008006" key="6">
    <source>
        <dbReference type="Google" id="ProtNLM"/>
    </source>
</evidence>
<dbReference type="GO" id="GO:0005737">
    <property type="term" value="C:cytoplasm"/>
    <property type="evidence" value="ECO:0007669"/>
    <property type="project" value="TreeGrafter"/>
</dbReference>
<comment type="subunit">
    <text evidence="1">Heterotetramer of two alpha and two beta chains arranged as a dimer of alpha/beta heterodimers.</text>
</comment>
<proteinExistence type="predicted"/>
<organism evidence="4 5">
    <name type="scientific">Cocos nucifera</name>
    <name type="common">Coconut palm</name>
    <dbReference type="NCBI Taxonomy" id="13894"/>
    <lineage>
        <taxon>Eukaryota</taxon>
        <taxon>Viridiplantae</taxon>
        <taxon>Streptophyta</taxon>
        <taxon>Embryophyta</taxon>
        <taxon>Tracheophyta</taxon>
        <taxon>Spermatophyta</taxon>
        <taxon>Magnoliopsida</taxon>
        <taxon>Liliopsida</taxon>
        <taxon>Arecaceae</taxon>
        <taxon>Arecoideae</taxon>
        <taxon>Cocoseae</taxon>
        <taxon>Attaleinae</taxon>
        <taxon>Cocos</taxon>
    </lineage>
</organism>
<dbReference type="SUPFAM" id="SSF56235">
    <property type="entry name" value="N-terminal nucleophile aminohydrolases (Ntn hydrolases)"/>
    <property type="match status" value="1"/>
</dbReference>
<feature type="active site" description="Nucleophile" evidence="2">
    <location>
        <position position="129"/>
    </location>
</feature>
<dbReference type="OrthoDB" id="77601at2759"/>
<protein>
    <recommendedName>
        <fullName evidence="6">Threonine aspartase</fullName>
    </recommendedName>
</protein>
<gene>
    <name evidence="4" type="ORF">COCNU_08G010190</name>
</gene>
<comment type="caution">
    <text evidence="4">The sequence shown here is derived from an EMBL/GenBank/DDBJ whole genome shotgun (WGS) entry which is preliminary data.</text>
</comment>
<dbReference type="AlphaFoldDB" id="A0A8K0IIH3"/>
<dbReference type="InterPro" id="IPR029055">
    <property type="entry name" value="Ntn_hydrolases_N"/>
</dbReference>
<dbReference type="InterPro" id="IPR000246">
    <property type="entry name" value="Peptidase_T2"/>
</dbReference>
<reference evidence="4" key="1">
    <citation type="journal article" date="2017" name="Gigascience">
        <title>The genome draft of coconut (Cocos nucifera).</title>
        <authorList>
            <person name="Xiao Y."/>
            <person name="Xu P."/>
            <person name="Fan H."/>
            <person name="Baudouin L."/>
            <person name="Xia W."/>
            <person name="Bocs S."/>
            <person name="Xu J."/>
            <person name="Li Q."/>
            <person name="Guo A."/>
            <person name="Zhou L."/>
            <person name="Li J."/>
            <person name="Wu Y."/>
            <person name="Ma Z."/>
            <person name="Armero A."/>
            <person name="Issali A.E."/>
            <person name="Liu N."/>
            <person name="Peng M."/>
            <person name="Yang Y."/>
        </authorList>
    </citation>
    <scope>NUCLEOTIDE SEQUENCE</scope>
    <source>
        <tissue evidence="4">Spear leaf of Hainan Tall coconut</tissue>
    </source>
</reference>
<evidence type="ECO:0000313" key="4">
    <source>
        <dbReference type="EMBL" id="KAG1359573.1"/>
    </source>
</evidence>
<reference evidence="4" key="2">
    <citation type="submission" date="2019-07" db="EMBL/GenBank/DDBJ databases">
        <authorList>
            <person name="Yang Y."/>
            <person name="Bocs S."/>
            <person name="Baudouin L."/>
        </authorList>
    </citation>
    <scope>NUCLEOTIDE SEQUENCE</scope>
    <source>
        <tissue evidence="4">Spear leaf of Hainan Tall coconut</tissue>
    </source>
</reference>
<evidence type="ECO:0000256" key="1">
    <source>
        <dbReference type="ARBA" id="ARBA00011601"/>
    </source>
</evidence>
<dbReference type="CDD" id="cd04514">
    <property type="entry name" value="Taspase1_like"/>
    <property type="match status" value="1"/>
</dbReference>
<accession>A0A8K0IIH3</accession>
<dbReference type="FunFam" id="3.60.20.30:FF:000004">
    <property type="entry name" value="Putative threonine aspartase isoform A"/>
    <property type="match status" value="1"/>
</dbReference>
<dbReference type="Gene3D" id="3.60.20.30">
    <property type="entry name" value="(Glycosyl)asparaginase"/>
    <property type="match status" value="1"/>
</dbReference>
<dbReference type="EMBL" id="CM017879">
    <property type="protein sequence ID" value="KAG1359573.1"/>
    <property type="molecule type" value="Genomic_DNA"/>
</dbReference>
<dbReference type="Pfam" id="PF01112">
    <property type="entry name" value="Asparaginase_2"/>
    <property type="match status" value="2"/>
</dbReference>
<feature type="site" description="Cleavage; by autolysis" evidence="3">
    <location>
        <begin position="128"/>
        <end position="129"/>
    </location>
</feature>
<sequence>MGSLGKVAGGASQSAGGASVLQWAPMLWSRIPLALECEGDGGCLDAVSAAIQALEDDPITNAGRGSNLTESGHVECDASIMDGCSGAFGAVGALRVIEAQPLIGGRKNKASRGQPSAKDDIKEDCIMDTVGVICIDNSGRVASGASSGGIALKVDGRVGLAAMYGSGCWASSRDPFGTPFMVGCCATGAGEYLIKGFTARECCVSSSLSQSGPASACTKILRSVVQNSNQKSHDTGAGVLLVQADTLKVTQSSPPEAVELVAAYCSSSFGIGYFGNSMDCPKVTQSSPPEAVELVAAYCSSSFGIGYFGNSMDCPKFANFSTIYSMDLVYFNSIHK</sequence>
<evidence type="ECO:0000256" key="3">
    <source>
        <dbReference type="PIRSR" id="PIRSR600246-3"/>
    </source>
</evidence>
<keyword evidence="5" id="KW-1185">Reference proteome</keyword>
<dbReference type="InterPro" id="IPR037464">
    <property type="entry name" value="Taspase1"/>
</dbReference>
<dbReference type="GO" id="GO:0004298">
    <property type="term" value="F:threonine-type endopeptidase activity"/>
    <property type="evidence" value="ECO:0007669"/>
    <property type="project" value="InterPro"/>
</dbReference>
<evidence type="ECO:0000256" key="2">
    <source>
        <dbReference type="PIRSR" id="PIRSR600246-1"/>
    </source>
</evidence>
<dbReference type="PANTHER" id="PTHR10188:SF8">
    <property type="entry name" value="THREONINE ASPARTASE 1"/>
    <property type="match status" value="1"/>
</dbReference>
<name>A0A8K0IIH3_COCNU</name>
<dbReference type="GO" id="GO:0051604">
    <property type="term" value="P:protein maturation"/>
    <property type="evidence" value="ECO:0007669"/>
    <property type="project" value="TreeGrafter"/>
</dbReference>
<evidence type="ECO:0000313" key="5">
    <source>
        <dbReference type="Proteomes" id="UP000797356"/>
    </source>
</evidence>
<dbReference type="PANTHER" id="PTHR10188">
    <property type="entry name" value="L-ASPARAGINASE"/>
    <property type="match status" value="1"/>
</dbReference>
<dbReference type="Proteomes" id="UP000797356">
    <property type="component" value="Chromosome 8"/>
</dbReference>